<evidence type="ECO:0000313" key="3">
    <source>
        <dbReference type="EMBL" id="QDT75382.1"/>
    </source>
</evidence>
<evidence type="ECO:0000256" key="2">
    <source>
        <dbReference type="RuleBase" id="RU362080"/>
    </source>
</evidence>
<dbReference type="PANTHER" id="PTHR35377:SF8">
    <property type="entry name" value="ANTITOXIN VAPB22"/>
    <property type="match status" value="1"/>
</dbReference>
<dbReference type="InterPro" id="IPR006442">
    <property type="entry name" value="Antitoxin_Phd/YefM"/>
</dbReference>
<dbReference type="InterPro" id="IPR036165">
    <property type="entry name" value="YefM-like_sf"/>
</dbReference>
<dbReference type="Pfam" id="PF02604">
    <property type="entry name" value="PhdYeFM_antitox"/>
    <property type="match status" value="1"/>
</dbReference>
<dbReference type="KEGG" id="llh:I41_45920"/>
<dbReference type="AlphaFoldDB" id="A0A517U430"/>
<evidence type="ECO:0000256" key="1">
    <source>
        <dbReference type="ARBA" id="ARBA00009981"/>
    </source>
</evidence>
<dbReference type="EMBL" id="CP036339">
    <property type="protein sequence ID" value="QDT75382.1"/>
    <property type="molecule type" value="Genomic_DNA"/>
</dbReference>
<dbReference type="SUPFAM" id="SSF143120">
    <property type="entry name" value="YefM-like"/>
    <property type="match status" value="1"/>
</dbReference>
<dbReference type="RefSeq" id="WP_145435041.1">
    <property type="nucleotide sequence ID" value="NZ_CP036339.1"/>
</dbReference>
<comment type="function">
    <text evidence="2">Antitoxin component of a type II toxin-antitoxin (TA) system.</text>
</comment>
<proteinExistence type="inferred from homology"/>
<keyword evidence="4" id="KW-1185">Reference proteome</keyword>
<protein>
    <recommendedName>
        <fullName evidence="2">Antitoxin</fullName>
    </recommendedName>
</protein>
<dbReference type="Gene3D" id="3.40.1620.10">
    <property type="entry name" value="YefM-like domain"/>
    <property type="match status" value="1"/>
</dbReference>
<dbReference type="PANTHER" id="PTHR35377">
    <property type="entry name" value="ANTITOXIN VAPB49-RELATED-RELATED"/>
    <property type="match status" value="1"/>
</dbReference>
<evidence type="ECO:0000313" key="4">
    <source>
        <dbReference type="Proteomes" id="UP000317909"/>
    </source>
</evidence>
<dbReference type="NCBIfam" id="TIGR01552">
    <property type="entry name" value="phd_fam"/>
    <property type="match status" value="1"/>
</dbReference>
<dbReference type="OrthoDB" id="9800503at2"/>
<accession>A0A517U430</accession>
<comment type="similarity">
    <text evidence="1 2">Belongs to the phD/YefM antitoxin family.</text>
</comment>
<gene>
    <name evidence="3" type="ORF">I41_45920</name>
</gene>
<dbReference type="InterPro" id="IPR051416">
    <property type="entry name" value="phD-YefM_TA_antitoxins"/>
</dbReference>
<sequence length="79" mass="8547">MSLPNSSVGVFDARTRFFELLERIEAGEEVTIMRHGVAVARLVPPAKPAAVKSTTKERAVAVPMPSLAMTRGWPELALS</sequence>
<organism evidence="3 4">
    <name type="scientific">Lacipirellula limnantheis</name>
    <dbReference type="NCBI Taxonomy" id="2528024"/>
    <lineage>
        <taxon>Bacteria</taxon>
        <taxon>Pseudomonadati</taxon>
        <taxon>Planctomycetota</taxon>
        <taxon>Planctomycetia</taxon>
        <taxon>Pirellulales</taxon>
        <taxon>Lacipirellulaceae</taxon>
        <taxon>Lacipirellula</taxon>
    </lineage>
</organism>
<reference evidence="3 4" key="1">
    <citation type="submission" date="2019-02" db="EMBL/GenBank/DDBJ databases">
        <title>Deep-cultivation of Planctomycetes and their phenomic and genomic characterization uncovers novel biology.</title>
        <authorList>
            <person name="Wiegand S."/>
            <person name="Jogler M."/>
            <person name="Boedeker C."/>
            <person name="Pinto D."/>
            <person name="Vollmers J."/>
            <person name="Rivas-Marin E."/>
            <person name="Kohn T."/>
            <person name="Peeters S.H."/>
            <person name="Heuer A."/>
            <person name="Rast P."/>
            <person name="Oberbeckmann S."/>
            <person name="Bunk B."/>
            <person name="Jeske O."/>
            <person name="Meyerdierks A."/>
            <person name="Storesund J.E."/>
            <person name="Kallscheuer N."/>
            <person name="Luecker S."/>
            <person name="Lage O.M."/>
            <person name="Pohl T."/>
            <person name="Merkel B.J."/>
            <person name="Hornburger P."/>
            <person name="Mueller R.-W."/>
            <person name="Bruemmer F."/>
            <person name="Labrenz M."/>
            <person name="Spormann A.M."/>
            <person name="Op den Camp H."/>
            <person name="Overmann J."/>
            <person name="Amann R."/>
            <person name="Jetten M.S.M."/>
            <person name="Mascher T."/>
            <person name="Medema M.H."/>
            <person name="Devos D.P."/>
            <person name="Kaster A.-K."/>
            <person name="Ovreas L."/>
            <person name="Rohde M."/>
            <person name="Galperin M.Y."/>
            <person name="Jogler C."/>
        </authorList>
    </citation>
    <scope>NUCLEOTIDE SEQUENCE [LARGE SCALE GENOMIC DNA]</scope>
    <source>
        <strain evidence="3 4">I41</strain>
    </source>
</reference>
<name>A0A517U430_9BACT</name>
<dbReference type="Proteomes" id="UP000317909">
    <property type="component" value="Chromosome"/>
</dbReference>